<evidence type="ECO:0000313" key="2">
    <source>
        <dbReference type="Proteomes" id="UP000831701"/>
    </source>
</evidence>
<accession>A0ACB8VKS5</accession>
<name>A0ACB8VKS5_9TELE</name>
<dbReference type="EMBL" id="CM041550">
    <property type="protein sequence ID" value="KAI3356131.1"/>
    <property type="molecule type" value="Genomic_DNA"/>
</dbReference>
<keyword evidence="2" id="KW-1185">Reference proteome</keyword>
<gene>
    <name evidence="1" type="ORF">L3Q82_017385</name>
</gene>
<dbReference type="Proteomes" id="UP000831701">
    <property type="component" value="Chromosome 20"/>
</dbReference>
<organism evidence="1 2">
    <name type="scientific">Scortum barcoo</name>
    <name type="common">barcoo grunter</name>
    <dbReference type="NCBI Taxonomy" id="214431"/>
    <lineage>
        <taxon>Eukaryota</taxon>
        <taxon>Metazoa</taxon>
        <taxon>Chordata</taxon>
        <taxon>Craniata</taxon>
        <taxon>Vertebrata</taxon>
        <taxon>Euteleostomi</taxon>
        <taxon>Actinopterygii</taxon>
        <taxon>Neopterygii</taxon>
        <taxon>Teleostei</taxon>
        <taxon>Neoteleostei</taxon>
        <taxon>Acanthomorphata</taxon>
        <taxon>Eupercaria</taxon>
        <taxon>Centrarchiformes</taxon>
        <taxon>Terapontoidei</taxon>
        <taxon>Terapontidae</taxon>
        <taxon>Scortum</taxon>
    </lineage>
</organism>
<protein>
    <submittedName>
        <fullName evidence="1">Uncharacterized protein</fullName>
    </submittedName>
</protein>
<sequence length="876" mass="95998">MNRGRRTFWEADRAEDALLDGVTKVPPLPRPPRLRARSARCCACCACCGARPPPSRVKTTSSLLRSALSSRNVFLLLCFLCLCVSPPPPPPPPLSPAAVQKAVRSRSLIIITIIIITVRAPETDRQTDRQRQKQNQCPYSAVEMNSAGLPLQACGRWVAQLGRNLQHVNCPRRESTWGALICFSLRGGESSSSPPPSLPPSILHPPPSRRSLQTHRHAPKWRLRRDSGRLKLTDGPDPRRCSADDSAPEIDQRSPGALIARQLIPQRKPDLRRPPPLLSSLLLLLLLLSPAPSAERLLCHRIFHVLQYAEAQHVLDTDGVCKLRQRQRRPDEEVSQSKAVNLQGSPRGLQGVPSRNESAEYSSCGEYEFFNQTSNSCQACPQCQPGQEPHMFTQNHKCQPHGGAGGEYQGISKVIRIHLWLWCVKDEDFACVPCPQGKYSKGKYEICRRHKDCDALYKATVRVAGTPDSDAECGPCLPGYYMLENRPRNLYGMVCHSCQNAPRNTKECMSTGGPREKTPIDPGSTTVFPHLHKDSTGQGHLATALIIAMSTIFIMAIAIVLIIMFYILKAKPSGQACCSGQVVKAVEAQTNKQEDKKDVPDNVVIYSDKDEFDKLKAPPQKTVKSENDASSENEQLLSRSIDSDEEAASDKQGSAETNNPNLCLVNLGNKPDLCLLSLGLLDRDRACNGTPTIAAGHANNIPSPNHIASTNHISSVNAINNNNKTPGMLQSRRKKILDLYARACNVTEGLSPTELPFDCLEKTSRMLSSSYSSEAAVVKTWRHLAESFGLKRDEIGGMSDGLQLFERVSTAGYSIPDLLTRLVQIERLDAVESLCSDVLGSSEMAAAAGRQGNSSFHSQLVCPSPCSSPSQRCASV</sequence>
<reference evidence="1" key="1">
    <citation type="submission" date="2022-04" db="EMBL/GenBank/DDBJ databases">
        <title>Jade perch genome.</title>
        <authorList>
            <person name="Chao B."/>
        </authorList>
    </citation>
    <scope>NUCLEOTIDE SEQUENCE</scope>
    <source>
        <strain evidence="1">CB-2022</strain>
    </source>
</reference>
<proteinExistence type="predicted"/>
<evidence type="ECO:0000313" key="1">
    <source>
        <dbReference type="EMBL" id="KAI3356131.1"/>
    </source>
</evidence>
<comment type="caution">
    <text evidence="1">The sequence shown here is derived from an EMBL/GenBank/DDBJ whole genome shotgun (WGS) entry which is preliminary data.</text>
</comment>